<dbReference type="AlphaFoldDB" id="A0A1T5NK26"/>
<protein>
    <recommendedName>
        <fullName evidence="3">Glycosyl hydrolase catalytic core</fullName>
    </recommendedName>
</protein>
<evidence type="ECO:0008006" key="3">
    <source>
        <dbReference type="Google" id="ProtNLM"/>
    </source>
</evidence>
<evidence type="ECO:0000313" key="1">
    <source>
        <dbReference type="EMBL" id="SKD00831.1"/>
    </source>
</evidence>
<accession>A0A1T5NK26</accession>
<reference evidence="1 2" key="1">
    <citation type="submission" date="2017-02" db="EMBL/GenBank/DDBJ databases">
        <authorList>
            <person name="Peterson S.W."/>
        </authorList>
    </citation>
    <scope>NUCLEOTIDE SEQUENCE [LARGE SCALE GENOMIC DNA]</scope>
    <source>
        <strain evidence="1 2">DSM 18108</strain>
    </source>
</reference>
<proteinExistence type="predicted"/>
<dbReference type="Gene3D" id="3.20.20.80">
    <property type="entry name" value="Glycosidases"/>
    <property type="match status" value="1"/>
</dbReference>
<evidence type="ECO:0000313" key="2">
    <source>
        <dbReference type="Proteomes" id="UP000190166"/>
    </source>
</evidence>
<gene>
    <name evidence="1" type="ORF">SAMN05660461_1969</name>
</gene>
<dbReference type="PROSITE" id="PS51257">
    <property type="entry name" value="PROKAR_LIPOPROTEIN"/>
    <property type="match status" value="1"/>
</dbReference>
<dbReference type="RefSeq" id="WP_143313537.1">
    <property type="nucleotide sequence ID" value="NZ_FUZZ01000001.1"/>
</dbReference>
<organism evidence="1 2">
    <name type="scientific">Chitinophaga ginsengisegetis</name>
    <dbReference type="NCBI Taxonomy" id="393003"/>
    <lineage>
        <taxon>Bacteria</taxon>
        <taxon>Pseudomonadati</taxon>
        <taxon>Bacteroidota</taxon>
        <taxon>Chitinophagia</taxon>
        <taxon>Chitinophagales</taxon>
        <taxon>Chitinophagaceae</taxon>
        <taxon>Chitinophaga</taxon>
    </lineage>
</organism>
<keyword evidence="2" id="KW-1185">Reference proteome</keyword>
<dbReference type="Proteomes" id="UP000190166">
    <property type="component" value="Unassembled WGS sequence"/>
</dbReference>
<dbReference type="STRING" id="393003.SAMN05660461_1969"/>
<sequence>MPRNYLFTTIVFFTALMTGCAEHGPAQTSQAATDSIPVTSRPLFRDFMGINGHLTFKPDLYKQVCRLVRSYHNISWDVKAPGDAITIPNTINNINWKRDAYGPWKAAGFETDICMQFLGVGLGSPDYKQLWAGKEQWAYDYGKAMATYYGPSGAEKLCTSLEIDNEPGTRFDPALFKTLFTKMAEGVRAGDPAMKIVTPAVAVKADPYSQGLNDLYIDKKILPLYDVINVHTYPTIEKSADSENSWNRSYPEDNSLQYLKVIEDAIAWRNQHAKEKEVWVTEFGYDACTPEAMKHRKDWALKLNWQGASDLQQAQYLVRSFLVFATLDIRRAYLYYYNDEDEASFHAASGLTRNFVPKMSFWAVKQLYQTLGDYRFRRVVKKETDSLYVFEFIKGDDPNLLVWVAWSPTGARTHQQKGYQPHVINAVLDNPPSWPVSTAAMTTADEPAKQVKWEKAGDTAIRLEVGESPVYIMFQTGQ</sequence>
<name>A0A1T5NK26_9BACT</name>
<dbReference type="SUPFAM" id="SSF51445">
    <property type="entry name" value="(Trans)glycosidases"/>
    <property type="match status" value="1"/>
</dbReference>
<dbReference type="EMBL" id="FUZZ01000001">
    <property type="protein sequence ID" value="SKD00831.1"/>
    <property type="molecule type" value="Genomic_DNA"/>
</dbReference>
<dbReference type="InterPro" id="IPR017853">
    <property type="entry name" value="GH"/>
</dbReference>